<name>A0ABS6DPT3_9MOLU</name>
<keyword evidence="3" id="KW-1185">Reference proteome</keyword>
<organism evidence="2 3">
    <name type="scientific">Mycoplasma zalophi</name>
    <dbReference type="NCBI Taxonomy" id="191287"/>
    <lineage>
        <taxon>Bacteria</taxon>
        <taxon>Bacillati</taxon>
        <taxon>Mycoplasmatota</taxon>
        <taxon>Mollicutes</taxon>
        <taxon>Mycoplasmataceae</taxon>
        <taxon>Mycoplasma</taxon>
    </lineage>
</organism>
<dbReference type="PANTHER" id="PTHR43875">
    <property type="entry name" value="MALTODEXTRIN IMPORT ATP-BINDING PROTEIN MSMX"/>
    <property type="match status" value="1"/>
</dbReference>
<dbReference type="GO" id="GO:0005524">
    <property type="term" value="F:ATP binding"/>
    <property type="evidence" value="ECO:0007669"/>
    <property type="project" value="UniProtKB-KW"/>
</dbReference>
<dbReference type="EMBL" id="JAHMHH010000001">
    <property type="protein sequence ID" value="MBU4692153.1"/>
    <property type="molecule type" value="Genomic_DNA"/>
</dbReference>
<feature type="domain" description="ABC transporter" evidence="1">
    <location>
        <begin position="18"/>
        <end position="614"/>
    </location>
</feature>
<gene>
    <name evidence="2" type="ORF">KQ875_00885</name>
</gene>
<dbReference type="PANTHER" id="PTHR43875:SF1">
    <property type="entry name" value="OSMOPROTECTIVE COMPOUNDS UPTAKE ATP-BINDING PROTEIN GGTA"/>
    <property type="match status" value="1"/>
</dbReference>
<evidence type="ECO:0000259" key="1">
    <source>
        <dbReference type="PROSITE" id="PS50893"/>
    </source>
</evidence>
<evidence type="ECO:0000313" key="3">
    <source>
        <dbReference type="Proteomes" id="UP000718793"/>
    </source>
</evidence>
<keyword evidence="2" id="KW-0067">ATP-binding</keyword>
<dbReference type="Pfam" id="PF00005">
    <property type="entry name" value="ABC_tran"/>
    <property type="match status" value="2"/>
</dbReference>
<dbReference type="PROSITE" id="PS00211">
    <property type="entry name" value="ABC_TRANSPORTER_1"/>
    <property type="match status" value="1"/>
</dbReference>
<sequence length="732" mass="84581">MFQYAQERFENKKSTPAIEIKDLVIDFGDAIAVDNVSFSINKGELVTLLGPSGSGKSTTLNAISGLLKPTSGKIFFSGIDVTKYSPQQRELGLVFQNYALYPHMTVYDNIAFPLANDEHWKAETIENSRRAQHKIYELILKHFNVSEEELSELQKQFFMTIDNPKEGYKYLLELKSQKNDITEHSTNEISRLEAKKLAQGNKLTKELIQNISTLKTNLKVSKSFIDFKTDKRYLNIEKNINTLLAEFSSYSDTFLKEETKLRDVESKDFKLKSNKETKELVLENKQNYNLTKETKCILKCLNKRYLNYQKSLVYTANINKLFEIQNTRLSELKTKFKTLKDNIEQLLVKAFADFDKINSNDILSSRMYGVYQNTLENIYKLEYKIVSLRNKLDLNAAKKMYHADSLLSRKHEINSKIKETQKRNNLIKKDIKQKYKTSIINLFNPIFEKENIKALTFSSKITELQTKLPSDLQVEIKELAKEIVTIPEAINRDVLEVARRVDITKNLIKRPTQLSGGQQQRVAIARAIVKKPKILLLDEPLSNLDAKLRISTRKWIRDLQRESGITTVFVTHDQEEAMSISDRIICMSTALVQQLGTPMELYEKPKNEFVAKFLGMPEMTIIEAEVKDNWVMINKNPILELKNYKNDKIKVGFRGETLVEAKNGIINGTLKTVEYLGKEIQSQIYLDDLNVLANVYLTKKDHYEIGEKISLNLKNVDKIHLFDIKTTQRVEQ</sequence>
<dbReference type="InterPro" id="IPR003439">
    <property type="entry name" value="ABC_transporter-like_ATP-bd"/>
</dbReference>
<dbReference type="SMART" id="SM00382">
    <property type="entry name" value="AAA"/>
    <property type="match status" value="1"/>
</dbReference>
<dbReference type="Proteomes" id="UP000718793">
    <property type="component" value="Unassembled WGS sequence"/>
</dbReference>
<accession>A0ABS6DPT3</accession>
<dbReference type="InterPro" id="IPR003593">
    <property type="entry name" value="AAA+_ATPase"/>
</dbReference>
<evidence type="ECO:0000313" key="2">
    <source>
        <dbReference type="EMBL" id="MBU4692153.1"/>
    </source>
</evidence>
<dbReference type="InterPro" id="IPR047641">
    <property type="entry name" value="ABC_transpr_MalK/UgpC-like"/>
</dbReference>
<reference evidence="2" key="1">
    <citation type="submission" date="2021-06" db="EMBL/GenBank/DDBJ databases">
        <title>Novel Mycoplasma species detected in California sea lions (Zalophus californianus) from the USA.</title>
        <authorList>
            <person name="Volokhov D.V."/>
            <person name="Furtak V.A."/>
            <person name="Zagorodnyaya T.A."/>
        </authorList>
    </citation>
    <scope>NUCLEOTIDE SEQUENCE [LARGE SCALE GENOMIC DNA]</scope>
    <source>
        <strain evidence="2">CSL 5346</strain>
    </source>
</reference>
<proteinExistence type="predicted"/>
<keyword evidence="2" id="KW-0547">Nucleotide-binding</keyword>
<protein>
    <submittedName>
        <fullName evidence="2">ATP-binding cassette domain-containing protein</fullName>
    </submittedName>
</protein>
<comment type="caution">
    <text evidence="2">The sequence shown here is derived from an EMBL/GenBank/DDBJ whole genome shotgun (WGS) entry which is preliminary data.</text>
</comment>
<dbReference type="PROSITE" id="PS50893">
    <property type="entry name" value="ABC_TRANSPORTER_2"/>
    <property type="match status" value="1"/>
</dbReference>
<dbReference type="InterPro" id="IPR017871">
    <property type="entry name" value="ABC_transporter-like_CS"/>
</dbReference>